<evidence type="ECO:0000259" key="13">
    <source>
        <dbReference type="PROSITE" id="PS50056"/>
    </source>
</evidence>
<dbReference type="Proteomes" id="UP000011713">
    <property type="component" value="Unassembled WGS sequence"/>
</dbReference>
<dbReference type="GO" id="GO:0005737">
    <property type="term" value="C:cytoplasm"/>
    <property type="evidence" value="ECO:0007669"/>
    <property type="project" value="UniProtKB-ARBA"/>
</dbReference>
<evidence type="ECO:0000256" key="8">
    <source>
        <dbReference type="ARBA" id="ARBA00023209"/>
    </source>
</evidence>
<accession>M4C232</accession>
<sequence>MDDLIWKTITSWQIWTLAPLVLYAAFQLHLLPKPAAQVTARVFFYPTWPLTYLSRRRNYWTLVDSHVLLGAAPMTFLPHVDALVARGVGAVVNLCDEYAGPTNQYKRHHIQQLRLPTIDHFEPSLEALTAAVAFIQMQKQRGVRTYVHCKGGTGRSAAVALCWLVAARKMDPQEAQEYLNAKRHVRKSLYLQPNVQVRHPSQLRH</sequence>
<comment type="pathway">
    <text evidence="2">Lipid metabolism.</text>
</comment>
<dbReference type="PANTHER" id="PTHR46274:SF6">
    <property type="entry name" value="TYR_PHOSPHATASE_2 DOMAIN-CONTAINING PROTEIN"/>
    <property type="match status" value="1"/>
</dbReference>
<evidence type="ECO:0000256" key="6">
    <source>
        <dbReference type="ARBA" id="ARBA00023098"/>
    </source>
</evidence>
<organism evidence="14 15">
    <name type="scientific">Hyaloperonospora arabidopsidis (strain Emoy2)</name>
    <name type="common">Downy mildew agent</name>
    <name type="synonym">Peronospora arabidopsidis</name>
    <dbReference type="NCBI Taxonomy" id="559515"/>
    <lineage>
        <taxon>Eukaryota</taxon>
        <taxon>Sar</taxon>
        <taxon>Stramenopiles</taxon>
        <taxon>Oomycota</taxon>
        <taxon>Peronosporomycetes</taxon>
        <taxon>Peronosporales</taxon>
        <taxon>Peronosporaceae</taxon>
        <taxon>Hyaloperonospora</taxon>
    </lineage>
</organism>
<dbReference type="GO" id="GO:0008654">
    <property type="term" value="P:phospholipid biosynthetic process"/>
    <property type="evidence" value="ECO:0007669"/>
    <property type="project" value="UniProtKB-KW"/>
</dbReference>
<dbReference type="PROSITE" id="PS50054">
    <property type="entry name" value="TYR_PHOSPHATASE_DUAL"/>
    <property type="match status" value="1"/>
</dbReference>
<dbReference type="AlphaFoldDB" id="M4C232"/>
<reference evidence="14" key="2">
    <citation type="submission" date="2015-06" db="UniProtKB">
        <authorList>
            <consortium name="EnsemblProtists"/>
        </authorList>
    </citation>
    <scope>IDENTIFICATION</scope>
    <source>
        <strain evidence="14">Emoy2</strain>
    </source>
</reference>
<keyword evidence="4" id="KW-0378">Hydrolase</keyword>
<comment type="catalytic activity">
    <reaction evidence="11">
        <text>1,2-dioctanoyl-sn-glycero-3-phospho-(1D-myo-inositol-5-phosphate) + H2O = 1,2-dioctanoyl-sn-glycero-3-phospho-(1D-myo-inositol) + phosphate</text>
        <dbReference type="Rhea" id="RHEA:42308"/>
        <dbReference type="ChEBI" id="CHEBI:15377"/>
        <dbReference type="ChEBI" id="CHEBI:43474"/>
        <dbReference type="ChEBI" id="CHEBI:65221"/>
        <dbReference type="ChEBI" id="CHEBI:78911"/>
    </reaction>
    <physiologicalReaction direction="left-to-right" evidence="11">
        <dbReference type="Rhea" id="RHEA:42309"/>
    </physiologicalReaction>
</comment>
<dbReference type="InterPro" id="IPR000387">
    <property type="entry name" value="Tyr_Pase_dom"/>
</dbReference>
<keyword evidence="5" id="KW-0904">Protein phosphatase</keyword>
<dbReference type="eggNOG" id="KOG1719">
    <property type="taxonomic scope" value="Eukaryota"/>
</dbReference>
<keyword evidence="6" id="KW-0443">Lipid metabolism</keyword>
<dbReference type="InterPro" id="IPR016130">
    <property type="entry name" value="Tyr_Pase_AS"/>
</dbReference>
<dbReference type="FunFam" id="3.90.190.10:FF:000060">
    <property type="entry name" value="Phosphatidylglycerophosphatase and protein-tyrosine phosphatase 1"/>
    <property type="match status" value="1"/>
</dbReference>
<dbReference type="GO" id="GO:0016020">
    <property type="term" value="C:membrane"/>
    <property type="evidence" value="ECO:0007669"/>
    <property type="project" value="UniProtKB-SubCell"/>
</dbReference>
<evidence type="ECO:0000313" key="14">
    <source>
        <dbReference type="EnsemblProtists" id="HpaP813147"/>
    </source>
</evidence>
<keyword evidence="3" id="KW-0444">Lipid biosynthesis</keyword>
<evidence type="ECO:0000256" key="7">
    <source>
        <dbReference type="ARBA" id="ARBA00023136"/>
    </source>
</evidence>
<dbReference type="Pfam" id="PF00782">
    <property type="entry name" value="DSPc"/>
    <property type="match status" value="1"/>
</dbReference>
<dbReference type="InParanoid" id="M4C232"/>
<evidence type="ECO:0000259" key="12">
    <source>
        <dbReference type="PROSITE" id="PS50054"/>
    </source>
</evidence>
<evidence type="ECO:0000256" key="4">
    <source>
        <dbReference type="ARBA" id="ARBA00022801"/>
    </source>
</evidence>
<dbReference type="SMART" id="SM00195">
    <property type="entry name" value="DSPc"/>
    <property type="match status" value="1"/>
</dbReference>
<dbReference type="SUPFAM" id="SSF52799">
    <property type="entry name" value="(Phosphotyrosine protein) phosphatases II"/>
    <property type="match status" value="1"/>
</dbReference>
<comment type="subcellular location">
    <subcellularLocation>
        <location evidence="1">Membrane</location>
    </subcellularLocation>
</comment>
<protein>
    <submittedName>
        <fullName evidence="14">Uncharacterized protein</fullName>
    </submittedName>
</protein>
<dbReference type="VEuPathDB" id="FungiDB:HpaG813147"/>
<keyword evidence="9" id="KW-1208">Phospholipid metabolism</keyword>
<dbReference type="HOGENOM" id="CLU_047330_2_0_1"/>
<dbReference type="PROSITE" id="PS50056">
    <property type="entry name" value="TYR_PHOSPHATASE_2"/>
    <property type="match status" value="1"/>
</dbReference>
<dbReference type="GO" id="GO:0004721">
    <property type="term" value="F:phosphoprotein phosphatase activity"/>
    <property type="evidence" value="ECO:0007669"/>
    <property type="project" value="UniProtKB-KW"/>
</dbReference>
<evidence type="ECO:0000256" key="10">
    <source>
        <dbReference type="ARBA" id="ARBA00025707"/>
    </source>
</evidence>
<evidence type="ECO:0000256" key="11">
    <source>
        <dbReference type="ARBA" id="ARBA00052780"/>
    </source>
</evidence>
<evidence type="ECO:0000256" key="1">
    <source>
        <dbReference type="ARBA" id="ARBA00004370"/>
    </source>
</evidence>
<dbReference type="EMBL" id="JH598113">
    <property type="status" value="NOT_ANNOTATED_CDS"/>
    <property type="molecule type" value="Genomic_DNA"/>
</dbReference>
<evidence type="ECO:0000313" key="15">
    <source>
        <dbReference type="Proteomes" id="UP000011713"/>
    </source>
</evidence>
<dbReference type="InterPro" id="IPR029021">
    <property type="entry name" value="Prot-tyrosine_phosphatase-like"/>
</dbReference>
<dbReference type="InterPro" id="IPR020422">
    <property type="entry name" value="TYR_PHOSPHATASE_DUAL_dom"/>
</dbReference>
<reference evidence="15" key="1">
    <citation type="journal article" date="2010" name="Science">
        <title>Signatures of adaptation to obligate biotrophy in the Hyaloperonospora arabidopsidis genome.</title>
        <authorList>
            <person name="Baxter L."/>
            <person name="Tripathy S."/>
            <person name="Ishaque N."/>
            <person name="Boot N."/>
            <person name="Cabral A."/>
            <person name="Kemen E."/>
            <person name="Thines M."/>
            <person name="Ah-Fong A."/>
            <person name="Anderson R."/>
            <person name="Badejoko W."/>
            <person name="Bittner-Eddy P."/>
            <person name="Boore J.L."/>
            <person name="Chibucos M.C."/>
            <person name="Coates M."/>
            <person name="Dehal P."/>
            <person name="Delehaunty K."/>
            <person name="Dong S."/>
            <person name="Downton P."/>
            <person name="Dumas B."/>
            <person name="Fabro G."/>
            <person name="Fronick C."/>
            <person name="Fuerstenberg S.I."/>
            <person name="Fulton L."/>
            <person name="Gaulin E."/>
            <person name="Govers F."/>
            <person name="Hughes L."/>
            <person name="Humphray S."/>
            <person name="Jiang R.H."/>
            <person name="Judelson H."/>
            <person name="Kamoun S."/>
            <person name="Kyung K."/>
            <person name="Meijer H."/>
            <person name="Minx P."/>
            <person name="Morris P."/>
            <person name="Nelson J."/>
            <person name="Phuntumart V."/>
            <person name="Qutob D."/>
            <person name="Rehmany A."/>
            <person name="Rougon-Cardoso A."/>
            <person name="Ryden P."/>
            <person name="Torto-Alalibo T."/>
            <person name="Studholme D."/>
            <person name="Wang Y."/>
            <person name="Win J."/>
            <person name="Wood J."/>
            <person name="Clifton S.W."/>
            <person name="Rogers J."/>
            <person name="Van den Ackerveken G."/>
            <person name="Jones J.D."/>
            <person name="McDowell J.M."/>
            <person name="Beynon J."/>
            <person name="Tyler B.M."/>
        </authorList>
    </citation>
    <scope>NUCLEOTIDE SEQUENCE [LARGE SCALE GENOMIC DNA]</scope>
    <source>
        <strain evidence="15">Emoy2</strain>
    </source>
</reference>
<dbReference type="InterPro" id="IPR000340">
    <property type="entry name" value="Dual-sp_phosphatase_cat-dom"/>
</dbReference>
<dbReference type="OMA" id="ICWIAYS"/>
<evidence type="ECO:0000256" key="3">
    <source>
        <dbReference type="ARBA" id="ARBA00022516"/>
    </source>
</evidence>
<dbReference type="PROSITE" id="PS00383">
    <property type="entry name" value="TYR_PHOSPHATASE_1"/>
    <property type="match status" value="1"/>
</dbReference>
<evidence type="ECO:0000256" key="5">
    <source>
        <dbReference type="ARBA" id="ARBA00022912"/>
    </source>
</evidence>
<feature type="domain" description="Tyrosine-protein phosphatase" evidence="12">
    <location>
        <begin position="59"/>
        <end position="205"/>
    </location>
</feature>
<proteinExistence type="predicted"/>
<dbReference type="Gene3D" id="3.90.190.10">
    <property type="entry name" value="Protein tyrosine phosphatase superfamily"/>
    <property type="match status" value="1"/>
</dbReference>
<evidence type="ECO:0000256" key="2">
    <source>
        <dbReference type="ARBA" id="ARBA00005189"/>
    </source>
</evidence>
<comment type="pathway">
    <text evidence="10">Phospholipid metabolism.</text>
</comment>
<dbReference type="PANTHER" id="PTHR46274">
    <property type="entry name" value="PHOSPHATIDYLINOSITOL PHOSPHATASE"/>
    <property type="match status" value="1"/>
</dbReference>
<evidence type="ECO:0000256" key="9">
    <source>
        <dbReference type="ARBA" id="ARBA00023264"/>
    </source>
</evidence>
<feature type="domain" description="Tyrosine specific protein phosphatases" evidence="13">
    <location>
        <begin position="126"/>
        <end position="183"/>
    </location>
</feature>
<keyword evidence="15" id="KW-1185">Reference proteome</keyword>
<keyword evidence="8" id="KW-0594">Phospholipid biosynthesis</keyword>
<keyword evidence="7" id="KW-0472">Membrane</keyword>
<name>M4C232_HYAAE</name>
<dbReference type="EnsemblProtists" id="HpaT813147">
    <property type="protein sequence ID" value="HpaP813147"/>
    <property type="gene ID" value="HpaG813147"/>
</dbReference>